<gene>
    <name evidence="1" type="ORF">EZS28_035386</name>
</gene>
<name>A0A5J4UEM3_9EUKA</name>
<sequence length="108" mass="12531">MHKDIEILISLFAYFLNNVNNFWIPPNAIIFQQCGCGAVDGFVLAPLFSKLNIEIAALLMMKKFWCSNRWISEMYWFLLYIISPISSEDEFVNMRNAYMCDSDILSNG</sequence>
<reference evidence="1 2" key="1">
    <citation type="submission" date="2019-03" db="EMBL/GenBank/DDBJ databases">
        <title>Single cell metagenomics reveals metabolic interactions within the superorganism composed of flagellate Streblomastix strix and complex community of Bacteroidetes bacteria on its surface.</title>
        <authorList>
            <person name="Treitli S.C."/>
            <person name="Kolisko M."/>
            <person name="Husnik F."/>
            <person name="Keeling P."/>
            <person name="Hampl V."/>
        </authorList>
    </citation>
    <scope>NUCLEOTIDE SEQUENCE [LARGE SCALE GENOMIC DNA]</scope>
    <source>
        <strain evidence="1">ST1C</strain>
    </source>
</reference>
<dbReference type="Proteomes" id="UP000324800">
    <property type="component" value="Unassembled WGS sequence"/>
</dbReference>
<dbReference type="AlphaFoldDB" id="A0A5J4UEM3"/>
<protein>
    <submittedName>
        <fullName evidence="1">Uncharacterized protein</fullName>
    </submittedName>
</protein>
<accession>A0A5J4UEM3</accession>
<dbReference type="EMBL" id="SNRW01016714">
    <property type="protein sequence ID" value="KAA6369088.1"/>
    <property type="molecule type" value="Genomic_DNA"/>
</dbReference>
<evidence type="ECO:0000313" key="1">
    <source>
        <dbReference type="EMBL" id="KAA6369088.1"/>
    </source>
</evidence>
<organism evidence="1 2">
    <name type="scientific">Streblomastix strix</name>
    <dbReference type="NCBI Taxonomy" id="222440"/>
    <lineage>
        <taxon>Eukaryota</taxon>
        <taxon>Metamonada</taxon>
        <taxon>Preaxostyla</taxon>
        <taxon>Oxymonadida</taxon>
        <taxon>Streblomastigidae</taxon>
        <taxon>Streblomastix</taxon>
    </lineage>
</organism>
<proteinExistence type="predicted"/>
<comment type="caution">
    <text evidence="1">The sequence shown here is derived from an EMBL/GenBank/DDBJ whole genome shotgun (WGS) entry which is preliminary data.</text>
</comment>
<evidence type="ECO:0000313" key="2">
    <source>
        <dbReference type="Proteomes" id="UP000324800"/>
    </source>
</evidence>